<dbReference type="PROSITE" id="PS51352">
    <property type="entry name" value="THIOREDOXIN_2"/>
    <property type="match status" value="1"/>
</dbReference>
<evidence type="ECO:0000313" key="1">
    <source>
        <dbReference type="EMBL" id="CAD7227097.1"/>
    </source>
</evidence>
<dbReference type="EMBL" id="OB661034">
    <property type="protein sequence ID" value="CAD7227097.1"/>
    <property type="molecule type" value="Genomic_DNA"/>
</dbReference>
<name>A0A7R8WDH3_9CRUS</name>
<dbReference type="CDD" id="cd02961">
    <property type="entry name" value="PDI_a_family"/>
    <property type="match status" value="2"/>
</dbReference>
<organism evidence="1">
    <name type="scientific">Cyprideis torosa</name>
    <dbReference type="NCBI Taxonomy" id="163714"/>
    <lineage>
        <taxon>Eukaryota</taxon>
        <taxon>Metazoa</taxon>
        <taxon>Ecdysozoa</taxon>
        <taxon>Arthropoda</taxon>
        <taxon>Crustacea</taxon>
        <taxon>Oligostraca</taxon>
        <taxon>Ostracoda</taxon>
        <taxon>Podocopa</taxon>
        <taxon>Podocopida</taxon>
        <taxon>Cytherocopina</taxon>
        <taxon>Cytheroidea</taxon>
        <taxon>Cytherideidae</taxon>
        <taxon>Cyprideis</taxon>
    </lineage>
</organism>
<feature type="non-terminal residue" evidence="1">
    <location>
        <position position="764"/>
    </location>
</feature>
<dbReference type="OrthoDB" id="6377965at2759"/>
<sequence length="764" mass="88248">MWEGRTPTARAWSFAPRPCLWVWFLGCLLLLGGASGKKAEDHVIKDVSGKHLEKLLDSAEYVAVFYYSKKCANCDDVLHELETIDDDTHEFGLEFVKVGDKKVAKHYGITTFPALQYFRNREPITYDGDLMDEDRVLKFLTSLDAMELPDQIEEVNAIIMQRIVEENDFVAVLFCHEETTCDADPNERGCSMCEKALKELENIDDEADQLGIAFVKINDEDLADEYSLDKLPSLVYYRKQIPIVYDGDLTDEESVLEWLVRNKNTGDEDDVIEEITARTLNTLIHSVNNLVVLFYDNDDSKSMKVLEELERIDDDCDSKGMQFVKIDDDSVAKEYGIDELPSLVYFENQIPSLYDGDLMEEEQVLDWLLSQLVTDEIEDVTDEMLDRLIAKKPNLAVLFYQPREKESMRVLKDLETIDDDCDKAGIAFVKISDQDEAKEYGIETIPSMVYFENGIPNLYDGDLSDEDAVLEWLIHQSESDEIEDVTDEMLDMLIERSKHLAVLFYDDEDKKSKKVLNELENIDDECDQHGIVFVKIDNQEEAEEYGDLMREEKVLDWLINQVETDEIEDVTDEMLDKLIEQRQFLAVLFYDKDDKQDRSILMELENIDDECDANGIAFVKIDNDEEAKEYGIEDLPTLVYFENGIPSIYEGDLSHEEEVLEWLIKQKNEDTIEEVTDEMLEEMIKKYTYIAVYFTGEECDEGEECYRILQELENIDDETDESGLHFVTTDELELAEEYGVDSFPAIVLFRNGDPLIYEGTTEHS</sequence>
<dbReference type="PANTHER" id="PTHR19991">
    <property type="entry name" value="L 2 01289"/>
    <property type="match status" value="1"/>
</dbReference>
<dbReference type="Gene3D" id="3.40.50.11390">
    <property type="match status" value="1"/>
</dbReference>
<accession>A0A7R8WDH3</accession>
<reference evidence="1" key="1">
    <citation type="submission" date="2020-11" db="EMBL/GenBank/DDBJ databases">
        <authorList>
            <person name="Tran Van P."/>
        </authorList>
    </citation>
    <scope>NUCLEOTIDE SEQUENCE</scope>
</reference>
<dbReference type="Gene3D" id="3.40.30.10">
    <property type="entry name" value="Glutaredoxin"/>
    <property type="match status" value="6"/>
</dbReference>
<dbReference type="SUPFAM" id="SSF52833">
    <property type="entry name" value="Thioredoxin-like"/>
    <property type="match status" value="6"/>
</dbReference>
<dbReference type="PANTHER" id="PTHR19991:SF3">
    <property type="entry name" value="LETHAL (2) 01289, ISOFORM F"/>
    <property type="match status" value="1"/>
</dbReference>
<dbReference type="InterPro" id="IPR013766">
    <property type="entry name" value="Thioredoxin_domain"/>
</dbReference>
<protein>
    <submittedName>
        <fullName evidence="1">Uncharacterized protein</fullName>
    </submittedName>
</protein>
<dbReference type="AlphaFoldDB" id="A0A7R8WDH3"/>
<gene>
    <name evidence="1" type="ORF">CTOB1V02_LOCUS5006</name>
</gene>
<proteinExistence type="predicted"/>
<dbReference type="InterPro" id="IPR036249">
    <property type="entry name" value="Thioredoxin-like_sf"/>
</dbReference>